<reference evidence="7 8" key="1">
    <citation type="submission" date="2022-02" db="EMBL/GenBank/DDBJ databases">
        <title>The car tank lid bacteriome: a reservoir of bacteria with potential in bioremediation of fuel.</title>
        <authorList>
            <person name="Vidal-Verdu A."/>
            <person name="Gomez-Martinez D."/>
            <person name="Latorre-Perez A."/>
            <person name="Pereto J."/>
            <person name="Porcar M."/>
        </authorList>
    </citation>
    <scope>NUCLEOTIDE SEQUENCE [LARGE SCALE GENOMIC DNA]</scope>
    <source>
        <strain evidence="7 8">4D.3</strain>
    </source>
</reference>
<dbReference type="Proteomes" id="UP001651050">
    <property type="component" value="Unassembled WGS sequence"/>
</dbReference>
<dbReference type="RefSeq" id="WP_416342676.1">
    <property type="nucleotide sequence ID" value="NZ_JALQCY010000001.1"/>
</dbReference>
<gene>
    <name evidence="7" type="ORF">M1843_03585</name>
</gene>
<sequence>MPFPPDHRHSPHHTDPPRTDPGHRVGRARRIAAALAGPVLVLTLLAPAAHASTDLAPAHGLDADAAGRALLHRIGASPATSADGPVWSPTATGFASVPTHELPHGTTGGAGGRTVTARDAADLAAYAAADEPLTILVKGSLDVTPFGSMIDVASDKTIVGAASGGELVGGGLRLLEVENVIIRNLTFRDSYVAADWDGKSADNDNDGIRIDTSHHVWVDHNEFARLGDGQLDVRKDSTAVTASWNYFHDHNKTLGVGWTDNVVTTLTLHHNRFSNVHQRNGSIDNVALGHLYNNWLSGVSSYGTTSRGGSSLLVESSVFEDARNPLILSGDGARLHQRGNVFRGTWGDEPAETGPTFEASDHYAYTADDADDVVDLLTRYAGTRTSTERVGRRITVAQDGTGDHLSVHAAVGAAARADHPVEIVVEPGTYREVVSVWPGAEGLTLRGATGDPEDVVITYDKRSSDWPTVDVRADDVTLRHLTLENAYDEAANGPAEALAVRSTGARTVLDDVRVLGDRDLSATDVDPAAAGAALLERIRAPRTTTADGPVWSPVATGFAATPTDELPHGTTGGAGGRTVTVRDAAGLARWAAVEGPVTILVKGSVDVEPFGSMIAVASDKSIVGAGRHAELVGGGLFLDSVHNVVVRNLTFRDSYVPADWDGKSADNDNDGIRIDTSHHVWIDHNELARLGDGLIDVRKDSTAVTLSWNYLHDHNKTVGVGWTSNVVTEITMHHNRFANTYQRNASIDNVAAGHLYNNWFDGQTHYGTMSRGASQLVVESSVYSNGEDAIVAKDPASKVDSRDNRFTAIRGRKDDTGPTFDPAARYAYTADDVDDVVRIVSDGAGPLGSPERVGRTVTVALDGSGDFASVGAAVGAASRADHDVEIVVDPGTYREVVRVWPGADGLTIRGATGDPEDVVLTYDLAAGQAKFYGGTFGHTGSPTLAVLADDVTLRDLTVENAYDEAANGGSQALALRTAGDRVVLDDVRLLGNQDTFLVDPGSGPTASRVYVTDSYVEGDVDFVYGGGTLVVEDSEIRSLDRGSATNNGYVAAPATVPGGMGFLFTGSRFTSDAAAGTVFLGRPWHPSSNPLVDPSVVVRDSWLDAHVGTPAWSDMSGWSWRDDFMREHGNSGPGAAPAGEVVDGRPQLTGGEAARYTREAFLSGADGWAPWRG</sequence>
<evidence type="ECO:0000256" key="3">
    <source>
        <dbReference type="ARBA" id="ARBA00023239"/>
    </source>
</evidence>
<keyword evidence="4" id="KW-0624">Polysaccharide degradation</keyword>
<comment type="caution">
    <text evidence="7">The sequence shown here is derived from an EMBL/GenBank/DDBJ whole genome shotgun (WGS) entry which is preliminary data.</text>
</comment>
<dbReference type="InterPro" id="IPR006626">
    <property type="entry name" value="PbH1"/>
</dbReference>
<name>A0ABT0J016_9MICO</name>
<comment type="similarity">
    <text evidence="4">Belongs to the polysaccharide lyase 1 family.</text>
</comment>
<keyword evidence="2" id="KW-0063">Aspartyl esterase</keyword>
<dbReference type="InterPro" id="IPR002022">
    <property type="entry name" value="Pec_lyase"/>
</dbReference>
<dbReference type="InterPro" id="IPR000070">
    <property type="entry name" value="Pectinesterase_cat"/>
</dbReference>
<dbReference type="PANTHER" id="PTHR31683:SF18">
    <property type="entry name" value="PECTATE LYASE 21-RELATED"/>
    <property type="match status" value="1"/>
</dbReference>
<keyword evidence="3 4" id="KW-0456">Lyase</keyword>
<evidence type="ECO:0000259" key="6">
    <source>
        <dbReference type="SMART" id="SM00656"/>
    </source>
</evidence>
<feature type="domain" description="Pectate lyase" evidence="6">
    <location>
        <begin position="110"/>
        <end position="325"/>
    </location>
</feature>
<dbReference type="Gene3D" id="2.160.20.10">
    <property type="entry name" value="Single-stranded right-handed beta-helix, Pectin lyase-like"/>
    <property type="match status" value="4"/>
</dbReference>
<accession>A0ABT0J016</accession>
<dbReference type="SUPFAM" id="SSF51126">
    <property type="entry name" value="Pectin lyase-like"/>
    <property type="match status" value="4"/>
</dbReference>
<evidence type="ECO:0000256" key="4">
    <source>
        <dbReference type="RuleBase" id="RU361173"/>
    </source>
</evidence>
<evidence type="ECO:0000256" key="2">
    <source>
        <dbReference type="ARBA" id="ARBA00023085"/>
    </source>
</evidence>
<keyword evidence="4" id="KW-0119">Carbohydrate metabolism</keyword>
<proteinExistence type="inferred from homology"/>
<dbReference type="InterPro" id="IPR012334">
    <property type="entry name" value="Pectin_lyas_fold"/>
</dbReference>
<evidence type="ECO:0000313" key="8">
    <source>
        <dbReference type="Proteomes" id="UP001651050"/>
    </source>
</evidence>
<feature type="region of interest" description="Disordered" evidence="5">
    <location>
        <begin position="1"/>
        <end position="24"/>
    </location>
</feature>
<protein>
    <submittedName>
        <fullName evidence="7">Pectinesterase family protein</fullName>
    </submittedName>
</protein>
<dbReference type="SMART" id="SM00710">
    <property type="entry name" value="PbH1"/>
    <property type="match status" value="9"/>
</dbReference>
<dbReference type="InterPro" id="IPR045032">
    <property type="entry name" value="PEL"/>
</dbReference>
<evidence type="ECO:0000256" key="1">
    <source>
        <dbReference type="ARBA" id="ARBA00022801"/>
    </source>
</evidence>
<keyword evidence="4" id="KW-0964">Secreted</keyword>
<evidence type="ECO:0000256" key="5">
    <source>
        <dbReference type="SAM" id="MobiDB-lite"/>
    </source>
</evidence>
<dbReference type="EMBL" id="JALQCY010000001">
    <property type="protein sequence ID" value="MCK9792829.1"/>
    <property type="molecule type" value="Genomic_DNA"/>
</dbReference>
<dbReference type="Pfam" id="PF00544">
    <property type="entry name" value="Pectate_lyase_4"/>
    <property type="match status" value="2"/>
</dbReference>
<dbReference type="Pfam" id="PF01095">
    <property type="entry name" value="Pectinesterase"/>
    <property type="match status" value="1"/>
</dbReference>
<feature type="domain" description="Pectate lyase" evidence="6">
    <location>
        <begin position="574"/>
        <end position="789"/>
    </location>
</feature>
<dbReference type="PANTHER" id="PTHR31683">
    <property type="entry name" value="PECTATE LYASE 18-RELATED"/>
    <property type="match status" value="1"/>
</dbReference>
<keyword evidence="8" id="KW-1185">Reference proteome</keyword>
<feature type="region of interest" description="Disordered" evidence="5">
    <location>
        <begin position="1126"/>
        <end position="1147"/>
    </location>
</feature>
<dbReference type="InterPro" id="IPR011050">
    <property type="entry name" value="Pectin_lyase_fold/virulence"/>
</dbReference>
<keyword evidence="1" id="KW-0378">Hydrolase</keyword>
<comment type="subcellular location">
    <subcellularLocation>
        <location evidence="4">Secreted</location>
    </subcellularLocation>
</comment>
<evidence type="ECO:0000313" key="7">
    <source>
        <dbReference type="EMBL" id="MCK9792829.1"/>
    </source>
</evidence>
<organism evidence="7 8">
    <name type="scientific">Isoptericola peretonis</name>
    <dbReference type="NCBI Taxonomy" id="2918523"/>
    <lineage>
        <taxon>Bacteria</taxon>
        <taxon>Bacillati</taxon>
        <taxon>Actinomycetota</taxon>
        <taxon>Actinomycetes</taxon>
        <taxon>Micrococcales</taxon>
        <taxon>Promicromonosporaceae</taxon>
        <taxon>Isoptericola</taxon>
    </lineage>
</organism>
<feature type="compositionally biased region" description="Basic and acidic residues" evidence="5">
    <location>
        <begin position="1"/>
        <end position="23"/>
    </location>
</feature>
<dbReference type="SMART" id="SM00656">
    <property type="entry name" value="Amb_all"/>
    <property type="match status" value="2"/>
</dbReference>